<proteinExistence type="predicted"/>
<dbReference type="Proteomes" id="UP001152799">
    <property type="component" value="Chromosome 7"/>
</dbReference>
<name>A0A9N9MWL8_9CUCU</name>
<dbReference type="OrthoDB" id="6147874at2759"/>
<evidence type="ECO:0000313" key="1">
    <source>
        <dbReference type="EMBL" id="CAG9771982.1"/>
    </source>
</evidence>
<keyword evidence="2" id="KW-1185">Reference proteome</keyword>
<accession>A0A9N9MWL8</accession>
<protein>
    <recommendedName>
        <fullName evidence="3">Major sperm protein</fullName>
    </recommendedName>
</protein>
<dbReference type="AlphaFoldDB" id="A0A9N9MWL8"/>
<evidence type="ECO:0008006" key="3">
    <source>
        <dbReference type="Google" id="ProtNLM"/>
    </source>
</evidence>
<dbReference type="EMBL" id="OU892283">
    <property type="protein sequence ID" value="CAG9771982.1"/>
    <property type="molecule type" value="Genomic_DNA"/>
</dbReference>
<dbReference type="GO" id="GO:0060271">
    <property type="term" value="P:cilium assembly"/>
    <property type="evidence" value="ECO:0007669"/>
    <property type="project" value="TreeGrafter"/>
</dbReference>
<organism evidence="1 2">
    <name type="scientific">Ceutorhynchus assimilis</name>
    <name type="common">cabbage seed weevil</name>
    <dbReference type="NCBI Taxonomy" id="467358"/>
    <lineage>
        <taxon>Eukaryota</taxon>
        <taxon>Metazoa</taxon>
        <taxon>Ecdysozoa</taxon>
        <taxon>Arthropoda</taxon>
        <taxon>Hexapoda</taxon>
        <taxon>Insecta</taxon>
        <taxon>Pterygota</taxon>
        <taxon>Neoptera</taxon>
        <taxon>Endopterygota</taxon>
        <taxon>Coleoptera</taxon>
        <taxon>Polyphaga</taxon>
        <taxon>Cucujiformia</taxon>
        <taxon>Curculionidae</taxon>
        <taxon>Ceutorhynchinae</taxon>
        <taxon>Ceutorhynchus</taxon>
    </lineage>
</organism>
<dbReference type="PANTHER" id="PTHR45912">
    <property type="entry name" value="CILIA- AND FLAGELLA-ASSOCIATED PROTEIN 47"/>
    <property type="match status" value="1"/>
</dbReference>
<dbReference type="GO" id="GO:0005929">
    <property type="term" value="C:cilium"/>
    <property type="evidence" value="ECO:0007669"/>
    <property type="project" value="TreeGrafter"/>
</dbReference>
<dbReference type="PANTHER" id="PTHR45912:SF3">
    <property type="entry name" value="CILIA- AND FLAGELLA-ASSOCIATED PROTEIN 47"/>
    <property type="match status" value="1"/>
</dbReference>
<reference evidence="1" key="1">
    <citation type="submission" date="2022-01" db="EMBL/GenBank/DDBJ databases">
        <authorList>
            <person name="King R."/>
        </authorList>
    </citation>
    <scope>NUCLEOTIDE SEQUENCE</scope>
</reference>
<sequence length="198" mass="22711">MTEPSKEITNDKKKSLKVAKQWIKSSKDGTLSRMDASIKSTYSKSFQGFMHQLDKEIQARFPDVTYLYHPSPIMSKDHFTTMHEIEHQGKEPPNENPVTFHGIKIDPGCMIFKDAYDGKSYRKTVTITNCRRKIVTVRISEPTSKAFKMKPLPIGQVLSPGLSVVRHIKYLYTKPTAIPQACMDIYIDNEYFGYDLIV</sequence>
<gene>
    <name evidence="1" type="ORF">CEUTPL_LOCUS12404</name>
</gene>
<evidence type="ECO:0000313" key="2">
    <source>
        <dbReference type="Proteomes" id="UP001152799"/>
    </source>
</evidence>